<sequence>MKFSLLMAAPALVAGRYLSTETFSGTSTHYGGNLNGGTCSFVSYSLPSGVYGTAFSGPNWASSGVCGSCIEVTGPTNKKIKAMIVDKCSECDKGHLDLFQNAFDAVGGTNGLVQTTWRAISCDITTPLVRNSNLPVKSLEVSTDGGKTWKGTTRQDYNFFENSSGFGTTTVDVRVTSSDGQTIVVKNVGVTPQAEYKAASNFS</sequence>
<gene>
    <name evidence="1" type="ORF">NM208_g2394</name>
</gene>
<proteinExistence type="predicted"/>
<name>A0ACC1SSU5_9HYPO</name>
<keyword evidence="2" id="KW-1185">Reference proteome</keyword>
<accession>A0ACC1SSU5</accession>
<organism evidence="1 2">
    <name type="scientific">Fusarium decemcellulare</name>
    <dbReference type="NCBI Taxonomy" id="57161"/>
    <lineage>
        <taxon>Eukaryota</taxon>
        <taxon>Fungi</taxon>
        <taxon>Dikarya</taxon>
        <taxon>Ascomycota</taxon>
        <taxon>Pezizomycotina</taxon>
        <taxon>Sordariomycetes</taxon>
        <taxon>Hypocreomycetidae</taxon>
        <taxon>Hypocreales</taxon>
        <taxon>Nectriaceae</taxon>
        <taxon>Fusarium</taxon>
        <taxon>Fusarium decemcellulare species complex</taxon>
    </lineage>
</organism>
<evidence type="ECO:0000313" key="2">
    <source>
        <dbReference type="Proteomes" id="UP001148629"/>
    </source>
</evidence>
<dbReference type="EMBL" id="JANRMS010000142">
    <property type="protein sequence ID" value="KAJ3545670.1"/>
    <property type="molecule type" value="Genomic_DNA"/>
</dbReference>
<protein>
    <submittedName>
        <fullName evidence="1">Uncharacterized protein</fullName>
    </submittedName>
</protein>
<reference evidence="1" key="1">
    <citation type="submission" date="2022-08" db="EMBL/GenBank/DDBJ databases">
        <title>Genome Sequence of Fusarium decemcellulare.</title>
        <authorList>
            <person name="Buettner E."/>
        </authorList>
    </citation>
    <scope>NUCLEOTIDE SEQUENCE</scope>
    <source>
        <strain evidence="1">Babe19</strain>
    </source>
</reference>
<comment type="caution">
    <text evidence="1">The sequence shown here is derived from an EMBL/GenBank/DDBJ whole genome shotgun (WGS) entry which is preliminary data.</text>
</comment>
<dbReference type="Proteomes" id="UP001148629">
    <property type="component" value="Unassembled WGS sequence"/>
</dbReference>
<evidence type="ECO:0000313" key="1">
    <source>
        <dbReference type="EMBL" id="KAJ3545670.1"/>
    </source>
</evidence>